<comment type="subunit">
    <text evidence="8">Tetramer of two alpha and two beta subunits.</text>
</comment>
<keyword evidence="4 8" id="KW-0067">ATP-binding</keyword>
<dbReference type="HAMAP" id="MF_00254">
    <property type="entry name" value="Gly_tRNA_synth_alpha"/>
    <property type="match status" value="1"/>
</dbReference>
<comment type="catalytic activity">
    <reaction evidence="7 8">
        <text>tRNA(Gly) + glycine + ATP = glycyl-tRNA(Gly) + AMP + diphosphate</text>
        <dbReference type="Rhea" id="RHEA:16013"/>
        <dbReference type="Rhea" id="RHEA-COMP:9664"/>
        <dbReference type="Rhea" id="RHEA-COMP:9683"/>
        <dbReference type="ChEBI" id="CHEBI:30616"/>
        <dbReference type="ChEBI" id="CHEBI:33019"/>
        <dbReference type="ChEBI" id="CHEBI:57305"/>
        <dbReference type="ChEBI" id="CHEBI:78442"/>
        <dbReference type="ChEBI" id="CHEBI:78522"/>
        <dbReference type="ChEBI" id="CHEBI:456215"/>
        <dbReference type="EC" id="6.1.1.14"/>
    </reaction>
</comment>
<dbReference type="FunFam" id="3.30.930.10:FF:000006">
    <property type="entry name" value="Glycine--tRNA ligase alpha subunit"/>
    <property type="match status" value="1"/>
</dbReference>
<dbReference type="InterPro" id="IPR006194">
    <property type="entry name" value="Gly-tRNA-synth_heterodimer"/>
</dbReference>
<dbReference type="RefSeq" id="WP_069716283.1">
    <property type="nucleotide sequence ID" value="NZ_MJEH01000010.1"/>
</dbReference>
<keyword evidence="5 8" id="KW-0648">Protein biosynthesis</keyword>
<comment type="similarity">
    <text evidence="1 8">Belongs to the class-II aminoacyl-tRNA synthetase family.</text>
</comment>
<dbReference type="GO" id="GO:0005829">
    <property type="term" value="C:cytosol"/>
    <property type="evidence" value="ECO:0007669"/>
    <property type="project" value="TreeGrafter"/>
</dbReference>
<dbReference type="EMBL" id="MJEH01000010">
    <property type="protein sequence ID" value="OEH93708.1"/>
    <property type="molecule type" value="Genomic_DNA"/>
</dbReference>
<dbReference type="PROSITE" id="PS50861">
    <property type="entry name" value="AA_TRNA_LIGASE_II_GLYAB"/>
    <property type="match status" value="1"/>
</dbReference>
<evidence type="ECO:0000313" key="10">
    <source>
        <dbReference type="Proteomes" id="UP000095209"/>
    </source>
</evidence>
<keyword evidence="10" id="KW-1185">Reference proteome</keyword>
<keyword evidence="3 8" id="KW-0547">Nucleotide-binding</keyword>
<dbReference type="SUPFAM" id="SSF55681">
    <property type="entry name" value="Class II aaRS and biotin synthetases"/>
    <property type="match status" value="1"/>
</dbReference>
<dbReference type="PRINTS" id="PR01044">
    <property type="entry name" value="TRNASYNTHGA"/>
</dbReference>
<dbReference type="CDD" id="cd00733">
    <property type="entry name" value="GlyRS_alpha_core"/>
    <property type="match status" value="1"/>
</dbReference>
<sequence length="296" mass="34325">MNIQQMILKLQEHWSNQNCIIMQAYDVEKGAGTMSPMTLLRSLGPEPWNVAYVEPSRRPADGRYGENPNRLYQHHQFQVIMKPSPDNIQELYLESLEALGVNPLEHDIRFVEDNWENPTLGAAGLGWEVWLDGMEITQFTYFQQIGGLEAKPVSVEITYGIERLASYIQDKENVFDLEWTDGVTVRDIFYQPEFEHSKYTFEMSDKDMLFNLFNTYEKEAMRIVEEGLVFPAYDYVLKCSHTFNLLDAKGAISVTERTGYIGRVRNLARKIAKAYVEERERLGFPMLKGEEEANHE</sequence>
<dbReference type="Proteomes" id="UP000095209">
    <property type="component" value="Unassembled WGS sequence"/>
</dbReference>
<dbReference type="PANTHER" id="PTHR30075">
    <property type="entry name" value="GLYCYL-TRNA SYNTHETASE"/>
    <property type="match status" value="1"/>
</dbReference>
<evidence type="ECO:0000313" key="9">
    <source>
        <dbReference type="EMBL" id="OEH93708.1"/>
    </source>
</evidence>
<comment type="caution">
    <text evidence="9">The sequence shown here is derived from an EMBL/GenBank/DDBJ whole genome shotgun (WGS) entry which is preliminary data.</text>
</comment>
<dbReference type="Pfam" id="PF02091">
    <property type="entry name" value="tRNA-synt_2e"/>
    <property type="match status" value="1"/>
</dbReference>
<dbReference type="NCBIfam" id="TIGR00388">
    <property type="entry name" value="glyQ"/>
    <property type="match status" value="1"/>
</dbReference>
<evidence type="ECO:0000256" key="3">
    <source>
        <dbReference type="ARBA" id="ARBA00022741"/>
    </source>
</evidence>
<evidence type="ECO:0000256" key="8">
    <source>
        <dbReference type="HAMAP-Rule" id="MF_00254"/>
    </source>
</evidence>
<evidence type="ECO:0000256" key="7">
    <source>
        <dbReference type="ARBA" id="ARBA00047937"/>
    </source>
</evidence>
<reference evidence="9 10" key="1">
    <citation type="submission" date="2016-08" db="EMBL/GenBank/DDBJ databases">
        <title>Genome of Bacillus solimangrovi GH2-4.</title>
        <authorList>
            <person name="Lim S."/>
            <person name="Kim B.-C."/>
        </authorList>
    </citation>
    <scope>NUCLEOTIDE SEQUENCE [LARGE SCALE GENOMIC DNA]</scope>
    <source>
        <strain evidence="9 10">GH2-4</strain>
    </source>
</reference>
<dbReference type="GO" id="GO:0140096">
    <property type="term" value="F:catalytic activity, acting on a protein"/>
    <property type="evidence" value="ECO:0007669"/>
    <property type="project" value="UniProtKB-ARBA"/>
</dbReference>
<keyword evidence="6 8" id="KW-0030">Aminoacyl-tRNA synthetase</keyword>
<evidence type="ECO:0000256" key="6">
    <source>
        <dbReference type="ARBA" id="ARBA00023146"/>
    </source>
</evidence>
<evidence type="ECO:0000256" key="4">
    <source>
        <dbReference type="ARBA" id="ARBA00022840"/>
    </source>
</evidence>
<proteinExistence type="inferred from homology"/>
<dbReference type="EC" id="6.1.1.14" evidence="8"/>
<organism evidence="9 10">
    <name type="scientific">Bacillus solimangrovi</name>
    <dbReference type="NCBI Taxonomy" id="1305675"/>
    <lineage>
        <taxon>Bacteria</taxon>
        <taxon>Bacillati</taxon>
        <taxon>Bacillota</taxon>
        <taxon>Bacilli</taxon>
        <taxon>Bacillales</taxon>
        <taxon>Bacillaceae</taxon>
        <taxon>Bacillus</taxon>
    </lineage>
</organism>
<evidence type="ECO:0000256" key="5">
    <source>
        <dbReference type="ARBA" id="ARBA00022917"/>
    </source>
</evidence>
<evidence type="ECO:0000256" key="1">
    <source>
        <dbReference type="ARBA" id="ARBA00008226"/>
    </source>
</evidence>
<dbReference type="InterPro" id="IPR002310">
    <property type="entry name" value="Gly-tRNA_ligase_asu"/>
</dbReference>
<dbReference type="STRING" id="1305675.BFG57_11770"/>
<dbReference type="GO" id="GO:0006426">
    <property type="term" value="P:glycyl-tRNA aminoacylation"/>
    <property type="evidence" value="ECO:0007669"/>
    <property type="project" value="UniProtKB-UniRule"/>
</dbReference>
<dbReference type="GO" id="GO:0005524">
    <property type="term" value="F:ATP binding"/>
    <property type="evidence" value="ECO:0007669"/>
    <property type="project" value="UniProtKB-UniRule"/>
</dbReference>
<dbReference type="GO" id="GO:0004820">
    <property type="term" value="F:glycine-tRNA ligase activity"/>
    <property type="evidence" value="ECO:0007669"/>
    <property type="project" value="UniProtKB-UniRule"/>
</dbReference>
<accession>A0A1E5LI19</accession>
<gene>
    <name evidence="8" type="primary">glyQ</name>
    <name evidence="9" type="ORF">BFG57_11770</name>
</gene>
<dbReference type="AlphaFoldDB" id="A0A1E5LI19"/>
<evidence type="ECO:0000256" key="2">
    <source>
        <dbReference type="ARBA" id="ARBA00022598"/>
    </source>
</evidence>
<keyword evidence="8" id="KW-0963">Cytoplasm</keyword>
<name>A0A1E5LI19_9BACI</name>
<comment type="subcellular location">
    <subcellularLocation>
        <location evidence="8">Cytoplasm</location>
    </subcellularLocation>
</comment>
<dbReference type="PANTHER" id="PTHR30075:SF2">
    <property type="entry name" value="GLYCINE--TRNA LIGASE, CHLOROPLASTIC_MITOCHONDRIAL 2"/>
    <property type="match status" value="1"/>
</dbReference>
<dbReference type="NCBIfam" id="NF006827">
    <property type="entry name" value="PRK09348.1"/>
    <property type="match status" value="1"/>
</dbReference>
<dbReference type="OrthoDB" id="9802183at2"/>
<dbReference type="InterPro" id="IPR045864">
    <property type="entry name" value="aa-tRNA-synth_II/BPL/LPL"/>
</dbReference>
<protein>
    <recommendedName>
        <fullName evidence="8">Glycine--tRNA ligase alpha subunit</fullName>
        <ecNumber evidence="8">6.1.1.14</ecNumber>
    </recommendedName>
    <alternativeName>
        <fullName evidence="8">Glycyl-tRNA synthetase alpha subunit</fullName>
        <shortName evidence="8">GlyRS</shortName>
    </alternativeName>
</protein>
<dbReference type="Gene3D" id="1.20.58.180">
    <property type="entry name" value="Class II aaRS and biotin synthetases, domain 2"/>
    <property type="match status" value="1"/>
</dbReference>
<dbReference type="Gene3D" id="3.30.930.10">
    <property type="entry name" value="Bira Bifunctional Protein, Domain 2"/>
    <property type="match status" value="1"/>
</dbReference>
<dbReference type="GO" id="GO:0016740">
    <property type="term" value="F:transferase activity"/>
    <property type="evidence" value="ECO:0007669"/>
    <property type="project" value="UniProtKB-ARBA"/>
</dbReference>
<keyword evidence="2 8" id="KW-0436">Ligase</keyword>